<dbReference type="Proteomes" id="UP001138997">
    <property type="component" value="Unassembled WGS sequence"/>
</dbReference>
<feature type="region of interest" description="Disordered" evidence="5">
    <location>
        <begin position="38"/>
        <end position="73"/>
    </location>
</feature>
<keyword evidence="6" id="KW-0472">Membrane</keyword>
<keyword evidence="1" id="KW-0645">Protease</keyword>
<dbReference type="GO" id="GO:0004222">
    <property type="term" value="F:metalloendopeptidase activity"/>
    <property type="evidence" value="ECO:0007669"/>
    <property type="project" value="InterPro"/>
</dbReference>
<keyword evidence="3 8" id="KW-0378">Hydrolase</keyword>
<feature type="domain" description="Peptidase M10 metallopeptidase" evidence="7">
    <location>
        <begin position="129"/>
        <end position="298"/>
    </location>
</feature>
<evidence type="ECO:0000256" key="3">
    <source>
        <dbReference type="ARBA" id="ARBA00022801"/>
    </source>
</evidence>
<evidence type="ECO:0000313" key="8">
    <source>
        <dbReference type="EMBL" id="MCD5309866.1"/>
    </source>
</evidence>
<dbReference type="GO" id="GO:0008270">
    <property type="term" value="F:zinc ion binding"/>
    <property type="evidence" value="ECO:0007669"/>
    <property type="project" value="InterPro"/>
</dbReference>
<keyword evidence="8" id="KW-0482">Metalloprotease</keyword>
<dbReference type="GO" id="GO:0006508">
    <property type="term" value="P:proteolysis"/>
    <property type="evidence" value="ECO:0007669"/>
    <property type="project" value="UniProtKB-KW"/>
</dbReference>
<proteinExistence type="predicted"/>
<dbReference type="SUPFAM" id="SSF55486">
    <property type="entry name" value="Metalloproteases ('zincins'), catalytic domain"/>
    <property type="match status" value="1"/>
</dbReference>
<name>A0A9X1SS36_9ACTN</name>
<evidence type="ECO:0000259" key="7">
    <source>
        <dbReference type="Pfam" id="PF00413"/>
    </source>
</evidence>
<reference evidence="8" key="1">
    <citation type="submission" date="2021-11" db="EMBL/GenBank/DDBJ databases">
        <title>Streptomyces corallinus and Kineosporia corallina sp. nov., two new coral-derived marine actinobacteria.</title>
        <authorList>
            <person name="Buangrab K."/>
            <person name="Sutthacheep M."/>
            <person name="Yeemin T."/>
            <person name="Harunari E."/>
            <person name="Igarashi Y."/>
            <person name="Sripreechasak P."/>
            <person name="Kanchanasin P."/>
            <person name="Tanasupawat S."/>
            <person name="Phongsopitanun W."/>
        </authorList>
    </citation>
    <scope>NUCLEOTIDE SEQUENCE</scope>
    <source>
        <strain evidence="8">JCM 31032</strain>
    </source>
</reference>
<keyword evidence="9" id="KW-1185">Reference proteome</keyword>
<keyword evidence="6" id="KW-0812">Transmembrane</keyword>
<protein>
    <submittedName>
        <fullName evidence="8">Matrixin family metalloprotease</fullName>
        <ecNumber evidence="8">3.4.24.-</ecNumber>
    </submittedName>
</protein>
<keyword evidence="6" id="KW-1133">Transmembrane helix</keyword>
<dbReference type="RefSeq" id="WP_231438782.1">
    <property type="nucleotide sequence ID" value="NZ_JAJOMB010000001.1"/>
</dbReference>
<organism evidence="8 9">
    <name type="scientific">Kineosporia babensis</name>
    <dbReference type="NCBI Taxonomy" id="499548"/>
    <lineage>
        <taxon>Bacteria</taxon>
        <taxon>Bacillati</taxon>
        <taxon>Actinomycetota</taxon>
        <taxon>Actinomycetes</taxon>
        <taxon>Kineosporiales</taxon>
        <taxon>Kineosporiaceae</taxon>
        <taxon>Kineosporia</taxon>
    </lineage>
</organism>
<evidence type="ECO:0000256" key="4">
    <source>
        <dbReference type="ARBA" id="ARBA00022833"/>
    </source>
</evidence>
<feature type="transmembrane region" description="Helical" evidence="6">
    <location>
        <begin position="12"/>
        <end position="34"/>
    </location>
</feature>
<dbReference type="InterPro" id="IPR001818">
    <property type="entry name" value="Pept_M10_metallopeptidase"/>
</dbReference>
<dbReference type="Pfam" id="PF00413">
    <property type="entry name" value="Peptidase_M10"/>
    <property type="match status" value="1"/>
</dbReference>
<keyword evidence="2" id="KW-0479">Metal-binding</keyword>
<evidence type="ECO:0000256" key="2">
    <source>
        <dbReference type="ARBA" id="ARBA00022723"/>
    </source>
</evidence>
<dbReference type="GO" id="GO:0031012">
    <property type="term" value="C:extracellular matrix"/>
    <property type="evidence" value="ECO:0007669"/>
    <property type="project" value="InterPro"/>
</dbReference>
<accession>A0A9X1SS36</accession>
<gene>
    <name evidence="8" type="ORF">LR394_03090</name>
</gene>
<evidence type="ECO:0000256" key="1">
    <source>
        <dbReference type="ARBA" id="ARBA00022670"/>
    </source>
</evidence>
<dbReference type="InterPro" id="IPR024079">
    <property type="entry name" value="MetalloPept_cat_dom_sf"/>
</dbReference>
<comment type="caution">
    <text evidence="8">The sequence shown here is derived from an EMBL/GenBank/DDBJ whole genome shotgun (WGS) entry which is preliminary data.</text>
</comment>
<dbReference type="Gene3D" id="3.40.390.10">
    <property type="entry name" value="Collagenase (Catalytic Domain)"/>
    <property type="match status" value="1"/>
</dbReference>
<dbReference type="EMBL" id="JAJOMB010000001">
    <property type="protein sequence ID" value="MCD5309866.1"/>
    <property type="molecule type" value="Genomic_DNA"/>
</dbReference>
<evidence type="ECO:0000256" key="5">
    <source>
        <dbReference type="SAM" id="MobiDB-lite"/>
    </source>
</evidence>
<dbReference type="EC" id="3.4.24.-" evidence="8"/>
<sequence>MATGAHRRRAGSWLGLTIAAIVAVIAMVAAQLAAERMDQGSSSKSLSKSASSQLKIRNGAGKDTPPLSSPLSLSDPLNLGIGPSFGASGRASQSVSGSSRTISRPSSYALMKVRLNSGKTVNARWNPCQRAITYQVNLSGLPKHKRAAMLRTIKTSFKKLSAATGMTYRYQGTTGFVPRQDNLSWQPAEIVVAAVNKKRTDFPMTDMSLGYGGVLWSTWYGSQGEGAAVMRGYVVLEAKAIQKLKTGFGTGKRQSNVILHELGHASGLNHAGSRRSQMYPTLTDSSPSGFAKGDRAGLAKVGKKSGCIKIPSYVSLIDLN</sequence>
<evidence type="ECO:0000256" key="6">
    <source>
        <dbReference type="SAM" id="Phobius"/>
    </source>
</evidence>
<feature type="compositionally biased region" description="Low complexity" evidence="5">
    <location>
        <begin position="41"/>
        <end position="55"/>
    </location>
</feature>
<dbReference type="AlphaFoldDB" id="A0A9X1SS36"/>
<keyword evidence="4" id="KW-0862">Zinc</keyword>
<evidence type="ECO:0000313" key="9">
    <source>
        <dbReference type="Proteomes" id="UP001138997"/>
    </source>
</evidence>